<dbReference type="PANTHER" id="PTHR46438:SF2">
    <property type="entry name" value="ALPHA_BETA-HYDROLASES SUPERFAMILY PROTEIN"/>
    <property type="match status" value="1"/>
</dbReference>
<accession>K0IG91</accession>
<dbReference type="GeneID" id="13797319"/>
<dbReference type="FunCoup" id="K0IG91">
    <property type="interactions" value="51"/>
</dbReference>
<dbReference type="GO" id="GO:0016787">
    <property type="term" value="F:hydrolase activity"/>
    <property type="evidence" value="ECO:0007669"/>
    <property type="project" value="UniProtKB-KW"/>
</dbReference>
<name>K0IG91_NITGG</name>
<keyword evidence="3" id="KW-1185">Reference proteome</keyword>
<dbReference type="OrthoDB" id="9890at2157"/>
<dbReference type="STRING" id="1237085.Ngar_c35080"/>
<dbReference type="PANTHER" id="PTHR46438">
    <property type="entry name" value="ALPHA/BETA-HYDROLASES SUPERFAMILY PROTEIN"/>
    <property type="match status" value="1"/>
</dbReference>
<sequence length="262" mass="29452">MNYQYLQVDNLRLRYVDVGSGEPVFLIHGLGGSIKSWTNNIDHLAKSFRVIAVDLPGFGLSDKPKINYTIKFYKGFVVQFLKLLQLDQVSIVGSSLGGHIAAEVAINHPFLVRRLVLISPAGALPRSFKGSPALRKYVRVINAKSPQQVKRLLSAIDNKPVSDSYAQMVYQKFLMPGAKEAFLSSLAGSARAPRLTNRLNRIKAPMLLLWGKNDYMIPVKFAEPFVKMEKNCRIILIENCGHRPHFERPELFNKIVSDFLLA</sequence>
<dbReference type="AlphaFoldDB" id="K0IG91"/>
<dbReference type="EMBL" id="CP002408">
    <property type="protein sequence ID" value="AFU60421.1"/>
    <property type="molecule type" value="Genomic_DNA"/>
</dbReference>
<dbReference type="HOGENOM" id="CLU_020336_13_2_2"/>
<proteinExistence type="predicted"/>
<dbReference type="InterPro" id="IPR000073">
    <property type="entry name" value="AB_hydrolase_1"/>
</dbReference>
<dbReference type="KEGG" id="nga:Ngar_c35080"/>
<reference evidence="2 3" key="1">
    <citation type="journal article" date="2012" name="Environ. Microbiol.">
        <title>The genome of the ammonia-oxidizing Candidatus Nitrososphaera gargensis: insights into metabolic versatility and environmental adaptations.</title>
        <authorList>
            <person name="Spang A."/>
            <person name="Poehlein A."/>
            <person name="Offre P."/>
            <person name="Zumbragel S."/>
            <person name="Haider S."/>
            <person name="Rychlik N."/>
            <person name="Nowka B."/>
            <person name="Schmeisser C."/>
            <person name="Lebedeva E.V."/>
            <person name="Rattei T."/>
            <person name="Bohm C."/>
            <person name="Schmid M."/>
            <person name="Galushko A."/>
            <person name="Hatzenpichler R."/>
            <person name="Weinmaier T."/>
            <person name="Daniel R."/>
            <person name="Schleper C."/>
            <person name="Spieck E."/>
            <person name="Streit W."/>
            <person name="Wagner M."/>
        </authorList>
    </citation>
    <scope>NUCLEOTIDE SEQUENCE [LARGE SCALE GENOMIC DNA]</scope>
    <source>
        <strain evidence="3">Ga9.2</strain>
    </source>
</reference>
<dbReference type="Proteomes" id="UP000008037">
    <property type="component" value="Chromosome"/>
</dbReference>
<gene>
    <name evidence="2" type="ordered locus">Ngar_c35080</name>
</gene>
<keyword evidence="2" id="KW-0378">Hydrolase</keyword>
<protein>
    <submittedName>
        <fullName evidence="2">Alpha/beta hydrolase fold protein</fullName>
    </submittedName>
</protein>
<evidence type="ECO:0000313" key="3">
    <source>
        <dbReference type="Proteomes" id="UP000008037"/>
    </source>
</evidence>
<dbReference type="SUPFAM" id="SSF53474">
    <property type="entry name" value="alpha/beta-Hydrolases"/>
    <property type="match status" value="1"/>
</dbReference>
<evidence type="ECO:0000259" key="1">
    <source>
        <dbReference type="Pfam" id="PF00561"/>
    </source>
</evidence>
<evidence type="ECO:0000313" key="2">
    <source>
        <dbReference type="EMBL" id="AFU60421.1"/>
    </source>
</evidence>
<dbReference type="InParanoid" id="K0IG91"/>
<dbReference type="Pfam" id="PF00561">
    <property type="entry name" value="Abhydrolase_1"/>
    <property type="match status" value="1"/>
</dbReference>
<dbReference type="InterPro" id="IPR029058">
    <property type="entry name" value="AB_hydrolase_fold"/>
</dbReference>
<dbReference type="Gene3D" id="3.40.50.1820">
    <property type="entry name" value="alpha/beta hydrolase"/>
    <property type="match status" value="1"/>
</dbReference>
<dbReference type="RefSeq" id="WP_015020953.1">
    <property type="nucleotide sequence ID" value="NC_018719.1"/>
</dbReference>
<dbReference type="PRINTS" id="PR00111">
    <property type="entry name" value="ABHYDROLASE"/>
</dbReference>
<organism evidence="2 3">
    <name type="scientific">Nitrososphaera gargensis (strain Ga9.2)</name>
    <dbReference type="NCBI Taxonomy" id="1237085"/>
    <lineage>
        <taxon>Archaea</taxon>
        <taxon>Nitrososphaerota</taxon>
        <taxon>Nitrososphaeria</taxon>
        <taxon>Nitrososphaerales</taxon>
        <taxon>Nitrososphaeraceae</taxon>
        <taxon>Nitrososphaera</taxon>
    </lineage>
</organism>
<dbReference type="BioCyc" id="CNIT1237085:G1324-3509-MONOMER"/>
<feature type="domain" description="AB hydrolase-1" evidence="1">
    <location>
        <begin position="23"/>
        <end position="249"/>
    </location>
</feature>